<evidence type="ECO:0000313" key="9">
    <source>
        <dbReference type="EMBL" id="AIQ14082.1"/>
    </source>
</evidence>
<evidence type="ECO:0000313" key="10">
    <source>
        <dbReference type="Proteomes" id="UP000029409"/>
    </source>
</evidence>
<comment type="similarity">
    <text evidence="2">Belongs to the MreD family.</text>
</comment>
<dbReference type="Proteomes" id="UP000029409">
    <property type="component" value="Chromosome"/>
</dbReference>
<proteinExistence type="inferred from homology"/>
<dbReference type="NCBIfam" id="TIGR03426">
    <property type="entry name" value="shape_MreD"/>
    <property type="match status" value="1"/>
</dbReference>
<dbReference type="AlphaFoldDB" id="A0A089HSM1"/>
<dbReference type="Pfam" id="PF04093">
    <property type="entry name" value="MreD"/>
    <property type="match status" value="1"/>
</dbReference>
<keyword evidence="10" id="KW-1185">Reference proteome</keyword>
<evidence type="ECO:0000256" key="7">
    <source>
        <dbReference type="ARBA" id="ARBA00023136"/>
    </source>
</evidence>
<organism evidence="9 10">
    <name type="scientific">Paenibacillus durus</name>
    <name type="common">Paenibacillus azotofixans</name>
    <dbReference type="NCBI Taxonomy" id="44251"/>
    <lineage>
        <taxon>Bacteria</taxon>
        <taxon>Bacillati</taxon>
        <taxon>Bacillota</taxon>
        <taxon>Bacilli</taxon>
        <taxon>Bacillales</taxon>
        <taxon>Paenibacillaceae</taxon>
        <taxon>Paenibacillus</taxon>
    </lineage>
</organism>
<sequence length="176" mass="20374">MNARRSTLILLLFLLFILQGTVLPWVIPDSWEMRIVPNLVFIVILIVTVYRHRHTGLVLGLSFGMLQDIIFYGRIIGAHSFAMGVSAYLIGLIFQTPRAPLPLMMTIVLLGSWLEDSILFGIYSIFKLNRDPYNWALLNYMLPTMLIHFVLGLLLYIPVRRQLEKLENVTRKEEKE</sequence>
<dbReference type="GO" id="GO:0005886">
    <property type="term" value="C:plasma membrane"/>
    <property type="evidence" value="ECO:0007669"/>
    <property type="project" value="UniProtKB-SubCell"/>
</dbReference>
<evidence type="ECO:0000256" key="1">
    <source>
        <dbReference type="ARBA" id="ARBA00004651"/>
    </source>
</evidence>
<dbReference type="EMBL" id="CP009288">
    <property type="protein sequence ID" value="AIQ14082.1"/>
    <property type="molecule type" value="Genomic_DNA"/>
</dbReference>
<dbReference type="OrthoDB" id="2678464at2"/>
<feature type="transmembrane region" description="Helical" evidence="8">
    <location>
        <begin position="71"/>
        <end position="95"/>
    </location>
</feature>
<keyword evidence="3" id="KW-1003">Cell membrane</keyword>
<keyword evidence="4 8" id="KW-0812">Transmembrane</keyword>
<protein>
    <submittedName>
        <fullName evidence="9">Rod shape-determining protein MreD</fullName>
    </submittedName>
</protein>
<evidence type="ECO:0000256" key="8">
    <source>
        <dbReference type="SAM" id="Phobius"/>
    </source>
</evidence>
<reference evidence="9 10" key="1">
    <citation type="submission" date="2014-08" db="EMBL/GenBank/DDBJ databases">
        <title>Comparative genomics of the Paenibacillus odorifer group.</title>
        <authorList>
            <person name="den Bakker H.C."/>
            <person name="Tsai Y.-C."/>
            <person name="Martin N."/>
            <person name="Korlach J."/>
            <person name="Wiedmann M."/>
        </authorList>
    </citation>
    <scope>NUCLEOTIDE SEQUENCE [LARGE SCALE GENOMIC DNA]</scope>
    <source>
        <strain evidence="9 10">DSM 1735</strain>
    </source>
</reference>
<dbReference type="GO" id="GO:0008360">
    <property type="term" value="P:regulation of cell shape"/>
    <property type="evidence" value="ECO:0007669"/>
    <property type="project" value="UniProtKB-KW"/>
</dbReference>
<dbReference type="InterPro" id="IPR007227">
    <property type="entry name" value="Cell_shape_determining_MreD"/>
</dbReference>
<dbReference type="RefSeq" id="WP_042207881.1">
    <property type="nucleotide sequence ID" value="NZ_CP009288.1"/>
</dbReference>
<gene>
    <name evidence="9" type="ORF">PDUR_20820</name>
</gene>
<feature type="transmembrane region" description="Helical" evidence="8">
    <location>
        <begin position="101"/>
        <end position="125"/>
    </location>
</feature>
<evidence type="ECO:0000256" key="2">
    <source>
        <dbReference type="ARBA" id="ARBA00007776"/>
    </source>
</evidence>
<keyword evidence="6 8" id="KW-1133">Transmembrane helix</keyword>
<dbReference type="KEGG" id="pdu:PDUR_20820"/>
<evidence type="ECO:0000256" key="4">
    <source>
        <dbReference type="ARBA" id="ARBA00022692"/>
    </source>
</evidence>
<feature type="transmembrane region" description="Helical" evidence="8">
    <location>
        <begin position="34"/>
        <end position="50"/>
    </location>
</feature>
<dbReference type="STRING" id="44251.PDUR_20820"/>
<keyword evidence="7 8" id="KW-0472">Membrane</keyword>
<dbReference type="eggNOG" id="COG2891">
    <property type="taxonomic scope" value="Bacteria"/>
</dbReference>
<comment type="subcellular location">
    <subcellularLocation>
        <location evidence="1">Cell membrane</location>
        <topology evidence="1">Multi-pass membrane protein</topology>
    </subcellularLocation>
</comment>
<evidence type="ECO:0000256" key="3">
    <source>
        <dbReference type="ARBA" id="ARBA00022475"/>
    </source>
</evidence>
<evidence type="ECO:0000256" key="6">
    <source>
        <dbReference type="ARBA" id="ARBA00022989"/>
    </source>
</evidence>
<keyword evidence="5" id="KW-0133">Cell shape</keyword>
<name>A0A089HSM1_PAEDU</name>
<accession>A0A089HSM1</accession>
<evidence type="ECO:0000256" key="5">
    <source>
        <dbReference type="ARBA" id="ARBA00022960"/>
    </source>
</evidence>
<feature type="transmembrane region" description="Helical" evidence="8">
    <location>
        <begin position="137"/>
        <end position="157"/>
    </location>
</feature>